<sequence length="80" mass="8807">VPFISMSSMGDPHPNAAHHRCLIYPALHPSPTISLFPRHSFQKLLQRIMQGLHASSGADGQTQGWVLSERTAFNSVTGHF</sequence>
<proteinExistence type="predicted"/>
<dbReference type="EMBL" id="JASAOG010000094">
    <property type="protein sequence ID" value="KAK0052516.1"/>
    <property type="molecule type" value="Genomic_DNA"/>
</dbReference>
<dbReference type="Proteomes" id="UP001233172">
    <property type="component" value="Unassembled WGS sequence"/>
</dbReference>
<keyword evidence="2" id="KW-1185">Reference proteome</keyword>
<evidence type="ECO:0000313" key="1">
    <source>
        <dbReference type="EMBL" id="KAK0052516.1"/>
    </source>
</evidence>
<reference evidence="1" key="2">
    <citation type="submission" date="2023-04" db="EMBL/GenBank/DDBJ databases">
        <authorList>
            <person name="Bu L."/>
            <person name="Lu L."/>
            <person name="Laidemitt M.R."/>
            <person name="Zhang S.M."/>
            <person name="Mutuku M."/>
            <person name="Mkoji G."/>
            <person name="Steinauer M."/>
            <person name="Loker E.S."/>
        </authorList>
    </citation>
    <scope>NUCLEOTIDE SEQUENCE</scope>
    <source>
        <strain evidence="1">KasaAsao</strain>
        <tissue evidence="1">Whole Snail</tissue>
    </source>
</reference>
<name>A0AAD8BDW4_BIOPF</name>
<evidence type="ECO:0000313" key="2">
    <source>
        <dbReference type="Proteomes" id="UP001233172"/>
    </source>
</evidence>
<comment type="caution">
    <text evidence="1">The sequence shown here is derived from an EMBL/GenBank/DDBJ whole genome shotgun (WGS) entry which is preliminary data.</text>
</comment>
<accession>A0AAD8BDW4</accession>
<reference evidence="1" key="1">
    <citation type="journal article" date="2023" name="PLoS Negl. Trop. Dis.">
        <title>A genome sequence for Biomphalaria pfeifferi, the major vector snail for the human-infecting parasite Schistosoma mansoni.</title>
        <authorList>
            <person name="Bu L."/>
            <person name="Lu L."/>
            <person name="Laidemitt M.R."/>
            <person name="Zhang S.M."/>
            <person name="Mutuku M."/>
            <person name="Mkoji G."/>
            <person name="Steinauer M."/>
            <person name="Loker E.S."/>
        </authorList>
    </citation>
    <scope>NUCLEOTIDE SEQUENCE</scope>
    <source>
        <strain evidence="1">KasaAsao</strain>
    </source>
</reference>
<feature type="non-terminal residue" evidence="1">
    <location>
        <position position="1"/>
    </location>
</feature>
<protein>
    <submittedName>
        <fullName evidence="1">Uncharacterized protein</fullName>
    </submittedName>
</protein>
<organism evidence="1 2">
    <name type="scientific">Biomphalaria pfeifferi</name>
    <name type="common">Bloodfluke planorb</name>
    <name type="synonym">Freshwater snail</name>
    <dbReference type="NCBI Taxonomy" id="112525"/>
    <lineage>
        <taxon>Eukaryota</taxon>
        <taxon>Metazoa</taxon>
        <taxon>Spiralia</taxon>
        <taxon>Lophotrochozoa</taxon>
        <taxon>Mollusca</taxon>
        <taxon>Gastropoda</taxon>
        <taxon>Heterobranchia</taxon>
        <taxon>Euthyneura</taxon>
        <taxon>Panpulmonata</taxon>
        <taxon>Hygrophila</taxon>
        <taxon>Lymnaeoidea</taxon>
        <taxon>Planorbidae</taxon>
        <taxon>Biomphalaria</taxon>
    </lineage>
</organism>
<dbReference type="AlphaFoldDB" id="A0AAD8BDW4"/>
<gene>
    <name evidence="1" type="ORF">Bpfe_018100</name>
</gene>